<sequence>MDSVRSDDRCSCGAEEGGRHVGDEELRGGNVPSRDLEDALLAAIKEEAVLCAHLASAEAAFDVARARVARMRNTTTFIRDVKEAEVIEERKSSASFFRTNEGDTEKATIATHRTDPEWILDSGASKHVAGDFREFESYDQLTPSQSNTICTADRTSQPIKGIGTVQSTLDIKLSSVLHVPAFPVNLLSMSALIDQVDR</sequence>
<evidence type="ECO:0000256" key="1">
    <source>
        <dbReference type="SAM" id="MobiDB-lite"/>
    </source>
</evidence>
<protein>
    <recommendedName>
        <fullName evidence="2">Retrovirus-related Pol polyprotein from transposon TNT 1-94-like beta-barrel domain-containing protein</fullName>
    </recommendedName>
</protein>
<dbReference type="AlphaFoldDB" id="A0A453JWK1"/>
<reference evidence="3" key="3">
    <citation type="journal article" date="2017" name="Nature">
        <title>Genome sequence of the progenitor of the wheat D genome Aegilops tauschii.</title>
        <authorList>
            <person name="Luo M.C."/>
            <person name="Gu Y.Q."/>
            <person name="Puiu D."/>
            <person name="Wang H."/>
            <person name="Twardziok S.O."/>
            <person name="Deal K.R."/>
            <person name="Huo N."/>
            <person name="Zhu T."/>
            <person name="Wang L."/>
            <person name="Wang Y."/>
            <person name="McGuire P.E."/>
            <person name="Liu S."/>
            <person name="Long H."/>
            <person name="Ramasamy R.K."/>
            <person name="Rodriguez J.C."/>
            <person name="Van S.L."/>
            <person name="Yuan L."/>
            <person name="Wang Z."/>
            <person name="Xia Z."/>
            <person name="Xiao L."/>
            <person name="Anderson O.D."/>
            <person name="Ouyang S."/>
            <person name="Liang Y."/>
            <person name="Zimin A.V."/>
            <person name="Pertea G."/>
            <person name="Qi P."/>
            <person name="Bennetzen J.L."/>
            <person name="Dai X."/>
            <person name="Dawson M.W."/>
            <person name="Muller H.G."/>
            <person name="Kugler K."/>
            <person name="Rivarola-Duarte L."/>
            <person name="Spannagl M."/>
            <person name="Mayer K.F.X."/>
            <person name="Lu F.H."/>
            <person name="Bevan M.W."/>
            <person name="Leroy P."/>
            <person name="Li P."/>
            <person name="You F.M."/>
            <person name="Sun Q."/>
            <person name="Liu Z."/>
            <person name="Lyons E."/>
            <person name="Wicker T."/>
            <person name="Salzberg S.L."/>
            <person name="Devos K.M."/>
            <person name="Dvorak J."/>
        </authorList>
    </citation>
    <scope>NUCLEOTIDE SEQUENCE [LARGE SCALE GENOMIC DNA]</scope>
    <source>
        <strain evidence="3">cv. AL8/78</strain>
    </source>
</reference>
<evidence type="ECO:0000259" key="2">
    <source>
        <dbReference type="Pfam" id="PF22936"/>
    </source>
</evidence>
<evidence type="ECO:0000313" key="3">
    <source>
        <dbReference type="EnsemblPlants" id="AET5Gv20215800.2"/>
    </source>
</evidence>
<proteinExistence type="predicted"/>
<reference evidence="3" key="4">
    <citation type="submission" date="2019-03" db="UniProtKB">
        <authorList>
            <consortium name="EnsemblPlants"/>
        </authorList>
    </citation>
    <scope>IDENTIFICATION</scope>
</reference>
<dbReference type="Gramene" id="AET5Gv20215800.2">
    <property type="protein sequence ID" value="AET5Gv20215800.2"/>
    <property type="gene ID" value="AET5Gv20215800"/>
</dbReference>
<dbReference type="Proteomes" id="UP000015105">
    <property type="component" value="Chromosome 5D"/>
</dbReference>
<reference evidence="4" key="1">
    <citation type="journal article" date="2014" name="Science">
        <title>Ancient hybridizations among the ancestral genomes of bread wheat.</title>
        <authorList>
            <consortium name="International Wheat Genome Sequencing Consortium,"/>
            <person name="Marcussen T."/>
            <person name="Sandve S.R."/>
            <person name="Heier L."/>
            <person name="Spannagl M."/>
            <person name="Pfeifer M."/>
            <person name="Jakobsen K.S."/>
            <person name="Wulff B.B."/>
            <person name="Steuernagel B."/>
            <person name="Mayer K.F."/>
            <person name="Olsen O.A."/>
        </authorList>
    </citation>
    <scope>NUCLEOTIDE SEQUENCE [LARGE SCALE GENOMIC DNA]</scope>
    <source>
        <strain evidence="4">cv. AL8/78</strain>
    </source>
</reference>
<name>A0A453JWK1_AEGTS</name>
<feature type="compositionally biased region" description="Basic and acidic residues" evidence="1">
    <location>
        <begin position="1"/>
        <end position="27"/>
    </location>
</feature>
<reference evidence="3" key="5">
    <citation type="journal article" date="2021" name="G3 (Bethesda)">
        <title>Aegilops tauschii genome assembly Aet v5.0 features greater sequence contiguity and improved annotation.</title>
        <authorList>
            <person name="Wang L."/>
            <person name="Zhu T."/>
            <person name="Rodriguez J.C."/>
            <person name="Deal K.R."/>
            <person name="Dubcovsky J."/>
            <person name="McGuire P.E."/>
            <person name="Lux T."/>
            <person name="Spannagl M."/>
            <person name="Mayer K.F.X."/>
            <person name="Baldrich P."/>
            <person name="Meyers B.C."/>
            <person name="Huo N."/>
            <person name="Gu Y.Q."/>
            <person name="Zhou H."/>
            <person name="Devos K.M."/>
            <person name="Bennetzen J.L."/>
            <person name="Unver T."/>
            <person name="Budak H."/>
            <person name="Gulick P.J."/>
            <person name="Galiba G."/>
            <person name="Kalapos B."/>
            <person name="Nelson D.R."/>
            <person name="Li P."/>
            <person name="You F.M."/>
            <person name="Luo M.C."/>
            <person name="Dvorak J."/>
        </authorList>
    </citation>
    <scope>NUCLEOTIDE SEQUENCE [LARGE SCALE GENOMIC DNA]</scope>
    <source>
        <strain evidence="3">cv. AL8/78</strain>
    </source>
</reference>
<dbReference type="Pfam" id="PF22936">
    <property type="entry name" value="Pol_BBD"/>
    <property type="match status" value="1"/>
</dbReference>
<evidence type="ECO:0000313" key="4">
    <source>
        <dbReference type="Proteomes" id="UP000015105"/>
    </source>
</evidence>
<dbReference type="EnsemblPlants" id="AET5Gv20215800.2">
    <property type="protein sequence ID" value="AET5Gv20215800.2"/>
    <property type="gene ID" value="AET5Gv20215800"/>
</dbReference>
<reference evidence="4" key="2">
    <citation type="journal article" date="2017" name="Nat. Plants">
        <title>The Aegilops tauschii genome reveals multiple impacts of transposons.</title>
        <authorList>
            <person name="Zhao G."/>
            <person name="Zou C."/>
            <person name="Li K."/>
            <person name="Wang K."/>
            <person name="Li T."/>
            <person name="Gao L."/>
            <person name="Zhang X."/>
            <person name="Wang H."/>
            <person name="Yang Z."/>
            <person name="Liu X."/>
            <person name="Jiang W."/>
            <person name="Mao L."/>
            <person name="Kong X."/>
            <person name="Jiao Y."/>
            <person name="Jia J."/>
        </authorList>
    </citation>
    <scope>NUCLEOTIDE SEQUENCE [LARGE SCALE GENOMIC DNA]</scope>
    <source>
        <strain evidence="4">cv. AL8/78</strain>
    </source>
</reference>
<dbReference type="InterPro" id="IPR054722">
    <property type="entry name" value="PolX-like_BBD"/>
</dbReference>
<accession>A0A453JWK1</accession>
<feature type="region of interest" description="Disordered" evidence="1">
    <location>
        <begin position="1"/>
        <end position="30"/>
    </location>
</feature>
<feature type="domain" description="Retrovirus-related Pol polyprotein from transposon TNT 1-94-like beta-barrel" evidence="2">
    <location>
        <begin position="118"/>
        <end position="194"/>
    </location>
</feature>
<keyword evidence="4" id="KW-1185">Reference proteome</keyword>
<organism evidence="3 4">
    <name type="scientific">Aegilops tauschii subsp. strangulata</name>
    <name type="common">Goatgrass</name>
    <dbReference type="NCBI Taxonomy" id="200361"/>
    <lineage>
        <taxon>Eukaryota</taxon>
        <taxon>Viridiplantae</taxon>
        <taxon>Streptophyta</taxon>
        <taxon>Embryophyta</taxon>
        <taxon>Tracheophyta</taxon>
        <taxon>Spermatophyta</taxon>
        <taxon>Magnoliopsida</taxon>
        <taxon>Liliopsida</taxon>
        <taxon>Poales</taxon>
        <taxon>Poaceae</taxon>
        <taxon>BOP clade</taxon>
        <taxon>Pooideae</taxon>
        <taxon>Triticodae</taxon>
        <taxon>Triticeae</taxon>
        <taxon>Triticinae</taxon>
        <taxon>Aegilops</taxon>
    </lineage>
</organism>